<dbReference type="Pfam" id="PF03710">
    <property type="entry name" value="GlnE"/>
    <property type="match status" value="2"/>
</dbReference>
<dbReference type="FunFam" id="3.30.460.10:FF:000014">
    <property type="entry name" value="Bifunctional glutamine synthetase adenylyltransferase/adenylyl-removing enzyme"/>
    <property type="match status" value="1"/>
</dbReference>
<dbReference type="GO" id="GO:0000820">
    <property type="term" value="P:regulation of glutamine family amino acid metabolic process"/>
    <property type="evidence" value="ECO:0007669"/>
    <property type="project" value="UniProtKB-UniRule"/>
</dbReference>
<dbReference type="RefSeq" id="WP_132501147.1">
    <property type="nucleotide sequence ID" value="NZ_LVXA01000001.1"/>
</dbReference>
<evidence type="ECO:0000256" key="4">
    <source>
        <dbReference type="ARBA" id="ARBA00022840"/>
    </source>
</evidence>
<dbReference type="Gene3D" id="1.10.4050.10">
    <property type="entry name" value="Glutamine synthase adenylyltransferase GlnE"/>
    <property type="match status" value="1"/>
</dbReference>
<dbReference type="Gene3D" id="3.30.460.10">
    <property type="entry name" value="Beta Polymerase, domain 2"/>
    <property type="match status" value="2"/>
</dbReference>
<dbReference type="EMBL" id="SLXJ01000005">
    <property type="protein sequence ID" value="TCP17543.1"/>
    <property type="molecule type" value="Genomic_DNA"/>
</dbReference>
<keyword evidence="2 7" id="KW-0548">Nucleotidyltransferase</keyword>
<organism evidence="10 11">
    <name type="scientific">Nicoletella semolina</name>
    <dbReference type="NCBI Taxonomy" id="271160"/>
    <lineage>
        <taxon>Bacteria</taxon>
        <taxon>Pseudomonadati</taxon>
        <taxon>Pseudomonadota</taxon>
        <taxon>Gammaproteobacteria</taxon>
        <taxon>Pasteurellales</taxon>
        <taxon>Pasteurellaceae</taxon>
        <taxon>Nicoletella</taxon>
    </lineage>
</organism>
<dbReference type="InterPro" id="IPR043519">
    <property type="entry name" value="NT_sf"/>
</dbReference>
<comment type="function">
    <text evidence="7">Involved in the regulation of glutamine synthetase GlnA, a key enzyme in the process to assimilate ammonia. When cellular nitrogen levels are high, the C-terminal adenylyl transferase (AT) inactivates GlnA by covalent transfer of an adenylyl group from ATP to specific tyrosine residue of GlnA, thus reducing its activity. Conversely, when nitrogen levels are low, the N-terminal adenylyl removase (AR) activates GlnA by removing the adenylyl group by phosphorolysis, increasing its activity. The regulatory region of GlnE binds the signal transduction protein PII (GlnB) which indicates the nitrogen status of the cell.</text>
</comment>
<dbReference type="Gene3D" id="1.20.120.330">
    <property type="entry name" value="Nucleotidyltransferases domain 2"/>
    <property type="match status" value="2"/>
</dbReference>
<dbReference type="FunFam" id="3.30.460.10:FF:000009">
    <property type="entry name" value="Bifunctional glutamine synthetase adenylyltransferase/adenylyl-removing enzyme"/>
    <property type="match status" value="1"/>
</dbReference>
<evidence type="ECO:0000313" key="10">
    <source>
        <dbReference type="EMBL" id="TCP17543.1"/>
    </source>
</evidence>
<comment type="cofactor">
    <cofactor evidence="7">
        <name>Mg(2+)</name>
        <dbReference type="ChEBI" id="CHEBI:18420"/>
    </cofactor>
</comment>
<sequence>MVIENKNTQILAELLLEHNFSVPEMAQYSLIQTAVLMSDFVLRTLQKQPALLQEWLVSPPMPNSVGNYAEKWQKIAINISTEEQLHHFLRLFRHQEMAALSYLQSNALVDPQFIFEHLSDLAETLILSARDWLFIQLCKAYGMPKNAQGERQELLILGMGKLGGRELNFSSDVDLIFTYPEGGQTDIADTLAHKPIENSQFFTRLGQRLIQALDQITPDGFVYRTDMRLRPFGESGALVLSFAAMEDYYQEQGRDWERYAMIKAKILGENLQNNHHRYLKSLLRPFVYRRYLDFSAIQSLREMKQKISREVVRRNLHNNIKLGAGGIREIEFIVQVFQMIRGGRDKILQQRSLLKVLPQLGELNLLNADQAESLEAAYLFLRYVENVLQAIDDRQTQTLPEDQAVQSQLIFAINQAKGANFDFAYKVKNINKERLEGKLNGWDDFLRLLAFHQANVQAIFVALIGEEGSSNGVESEKERRELAQWRDILHYQISFDDLASVLSDYPVAQSDYTVLFDLLEHTFQEWVKRSIGIRGREALRKLMPQVLDAVCQESDYLCLLPRLLKIIDKITTRTTYLELLLENEQIIPQLMLLCGKSVMVAEQIARYPMLLDEIIVLKSLTQVIELEQYSRILHDYLLRISEDDEEAIIDGLRQFKQSQLLRIACADILEVLPVMKISDHLTYLAQAIIKMVVEIAWKSLVQRFGLPDHLQIDSEIQEKGFAVIGYGKLGGIELGYNSDLDLVFLHNAPQEGETVGGKRSIPSHQFYLKLTQKINSIFNLNTSAGILYDIDMRLRPSGEAGLLVSTFNAYSQYQKQEAWTWETQALVRSRCVYGSEKLERLFEGIRQSVLVMPRVNIELQQSVKTMREKMYQHLAQVKQGQFHLKTDRGGIIDIEFIAQYLVLANADRFPQMAVWSDNVRIFETAIEYGILDVEKGKQLKRCYTTLRNKVHHLNLLGKESVVEADQFILERQFVAAMWQEILS</sequence>
<dbReference type="SUPFAM" id="SSF81593">
    <property type="entry name" value="Nucleotidyltransferase substrate binding subunit/domain"/>
    <property type="match status" value="2"/>
</dbReference>
<evidence type="ECO:0000256" key="7">
    <source>
        <dbReference type="HAMAP-Rule" id="MF_00802"/>
    </source>
</evidence>
<dbReference type="FunFam" id="1.20.120.330:FF:000005">
    <property type="entry name" value="Bifunctional glutamine synthetase adenylyltransferase/adenylyl-removing enzyme"/>
    <property type="match status" value="1"/>
</dbReference>
<dbReference type="InterPro" id="IPR013546">
    <property type="entry name" value="PII_UdlTrfase/GS_AdlTrfase"/>
</dbReference>
<dbReference type="EC" id="2.7.7.42" evidence="7"/>
<dbReference type="GO" id="GO:0016874">
    <property type="term" value="F:ligase activity"/>
    <property type="evidence" value="ECO:0007669"/>
    <property type="project" value="UniProtKB-KW"/>
</dbReference>
<dbReference type="InterPro" id="IPR005190">
    <property type="entry name" value="GlnE_rpt_dom"/>
</dbReference>
<name>A0A4R2N978_9PAST</name>
<feature type="domain" description="PII-uridylyltransferase/Glutamine-synthetase adenylyltransferase" evidence="9">
    <location>
        <begin position="301"/>
        <end position="413"/>
    </location>
</feature>
<evidence type="ECO:0000256" key="6">
    <source>
        <dbReference type="ARBA" id="ARBA00023268"/>
    </source>
</evidence>
<feature type="domain" description="Glutamate-ammonia ligase adenylyltransferase repeated" evidence="8">
    <location>
        <begin position="33"/>
        <end position="272"/>
    </location>
</feature>
<dbReference type="GO" id="GO:0008882">
    <property type="term" value="F:[glutamate-ammonia-ligase] adenylyltransferase activity"/>
    <property type="evidence" value="ECO:0007669"/>
    <property type="project" value="UniProtKB-UniRule"/>
</dbReference>
<gene>
    <name evidence="7" type="primary">glnE</name>
    <name evidence="10" type="ORF">EV693_1055</name>
</gene>
<dbReference type="GO" id="GO:0005829">
    <property type="term" value="C:cytosol"/>
    <property type="evidence" value="ECO:0007669"/>
    <property type="project" value="TreeGrafter"/>
</dbReference>
<dbReference type="GO" id="GO:0047388">
    <property type="term" value="F:[glutamine synthetase]-adenylyl-L-tyrosine phosphorylase activity"/>
    <property type="evidence" value="ECO:0007669"/>
    <property type="project" value="UniProtKB-EC"/>
</dbReference>
<comment type="catalytic activity">
    <reaction evidence="7">
        <text>[glutamine synthetase]-L-tyrosine + ATP = [glutamine synthetase]-O(4)-(5'-adenylyl)-L-tyrosine + diphosphate</text>
        <dbReference type="Rhea" id="RHEA:18589"/>
        <dbReference type="Rhea" id="RHEA-COMP:10660"/>
        <dbReference type="Rhea" id="RHEA-COMP:10661"/>
        <dbReference type="ChEBI" id="CHEBI:30616"/>
        <dbReference type="ChEBI" id="CHEBI:33019"/>
        <dbReference type="ChEBI" id="CHEBI:46858"/>
        <dbReference type="ChEBI" id="CHEBI:83624"/>
        <dbReference type="EC" id="2.7.7.42"/>
    </reaction>
</comment>
<comment type="similarity">
    <text evidence="7">Belongs to the GlnE family.</text>
</comment>
<evidence type="ECO:0000256" key="2">
    <source>
        <dbReference type="ARBA" id="ARBA00022695"/>
    </source>
</evidence>
<dbReference type="Proteomes" id="UP000295537">
    <property type="component" value="Unassembled WGS sequence"/>
</dbReference>
<keyword evidence="11" id="KW-1185">Reference proteome</keyword>
<evidence type="ECO:0000256" key="5">
    <source>
        <dbReference type="ARBA" id="ARBA00022842"/>
    </source>
</evidence>
<dbReference type="PANTHER" id="PTHR30621:SF0">
    <property type="entry name" value="BIFUNCTIONAL GLUTAMINE SYNTHETASE ADENYLYLTRANSFERASE_ADENYLYL-REMOVING ENZYME"/>
    <property type="match status" value="1"/>
</dbReference>
<dbReference type="NCBIfam" id="NF008292">
    <property type="entry name" value="PRK11072.1"/>
    <property type="match status" value="1"/>
</dbReference>
<feature type="domain" description="PII-uridylyltransferase/Glutamine-synthetase adenylyltransferase" evidence="9">
    <location>
        <begin position="866"/>
        <end position="959"/>
    </location>
</feature>
<dbReference type="AlphaFoldDB" id="A0A4R2N978"/>
<evidence type="ECO:0000259" key="9">
    <source>
        <dbReference type="Pfam" id="PF08335"/>
    </source>
</evidence>
<proteinExistence type="inferred from homology"/>
<evidence type="ECO:0000256" key="3">
    <source>
        <dbReference type="ARBA" id="ARBA00022741"/>
    </source>
</evidence>
<keyword evidence="3 7" id="KW-0547">Nucleotide-binding</keyword>
<keyword evidence="1 7" id="KW-0808">Transferase</keyword>
<dbReference type="Pfam" id="PF08335">
    <property type="entry name" value="GlnD_UR_UTase"/>
    <property type="match status" value="2"/>
</dbReference>
<dbReference type="GO" id="GO:0000287">
    <property type="term" value="F:magnesium ion binding"/>
    <property type="evidence" value="ECO:0007669"/>
    <property type="project" value="UniProtKB-UniRule"/>
</dbReference>
<keyword evidence="5 7" id="KW-0460">Magnesium</keyword>
<keyword evidence="6 7" id="KW-0511">Multifunctional enzyme</keyword>
<evidence type="ECO:0000256" key="1">
    <source>
        <dbReference type="ARBA" id="ARBA00022679"/>
    </source>
</evidence>
<accession>A0A4R2N978</accession>
<evidence type="ECO:0000313" key="11">
    <source>
        <dbReference type="Proteomes" id="UP000295537"/>
    </source>
</evidence>
<evidence type="ECO:0000259" key="8">
    <source>
        <dbReference type="Pfam" id="PF03710"/>
    </source>
</evidence>
<keyword evidence="10" id="KW-0436">Ligase</keyword>
<dbReference type="GO" id="GO:0005524">
    <property type="term" value="F:ATP binding"/>
    <property type="evidence" value="ECO:0007669"/>
    <property type="project" value="UniProtKB-UniRule"/>
</dbReference>
<protein>
    <recommendedName>
        <fullName evidence="7">Bifunctional glutamine synthetase adenylyltransferase/adenylyl-removing enzyme</fullName>
    </recommendedName>
    <alternativeName>
        <fullName evidence="7">ATP:glutamine synthetase adenylyltransferase</fullName>
    </alternativeName>
    <alternativeName>
        <fullName evidence="7">ATase</fullName>
    </alternativeName>
    <domain>
        <recommendedName>
            <fullName evidence="7">Glutamine synthetase adenylyl-L-tyrosine phosphorylase</fullName>
            <ecNumber evidence="7">2.7.7.89</ecNumber>
        </recommendedName>
        <alternativeName>
            <fullName evidence="7">Adenylyl removase</fullName>
            <shortName evidence="7">AR</shortName>
            <shortName evidence="7">AT-N</shortName>
        </alternativeName>
    </domain>
    <domain>
        <recommendedName>
            <fullName evidence="7">Glutamine synthetase adenylyl transferase</fullName>
            <ecNumber evidence="7">2.7.7.42</ecNumber>
        </recommendedName>
        <alternativeName>
            <fullName evidence="7">Adenylyl transferase</fullName>
            <shortName evidence="7">AT</shortName>
            <shortName evidence="7">AT-C</shortName>
        </alternativeName>
    </domain>
</protein>
<keyword evidence="4 7" id="KW-0067">ATP-binding</keyword>
<feature type="region of interest" description="Adenylyl removase" evidence="7">
    <location>
        <begin position="1"/>
        <end position="473"/>
    </location>
</feature>
<comment type="catalytic activity">
    <reaction evidence="7">
        <text>[glutamine synthetase]-O(4)-(5'-adenylyl)-L-tyrosine + phosphate = [glutamine synthetase]-L-tyrosine + ADP</text>
        <dbReference type="Rhea" id="RHEA:43716"/>
        <dbReference type="Rhea" id="RHEA-COMP:10660"/>
        <dbReference type="Rhea" id="RHEA-COMP:10661"/>
        <dbReference type="ChEBI" id="CHEBI:43474"/>
        <dbReference type="ChEBI" id="CHEBI:46858"/>
        <dbReference type="ChEBI" id="CHEBI:83624"/>
        <dbReference type="ChEBI" id="CHEBI:456216"/>
        <dbReference type="EC" id="2.7.7.89"/>
    </reaction>
</comment>
<dbReference type="HAMAP" id="MF_00802">
    <property type="entry name" value="GlnE"/>
    <property type="match status" value="1"/>
</dbReference>
<feature type="region of interest" description="Adenylyl transferase" evidence="7">
    <location>
        <begin position="483"/>
        <end position="983"/>
    </location>
</feature>
<dbReference type="CDD" id="cd05401">
    <property type="entry name" value="NT_GlnE_GlnD_like"/>
    <property type="match status" value="2"/>
</dbReference>
<dbReference type="Gene3D" id="1.20.120.1510">
    <property type="match status" value="1"/>
</dbReference>
<comment type="caution">
    <text evidence="10">The sequence shown here is derived from an EMBL/GenBank/DDBJ whole genome shotgun (WGS) entry which is preliminary data.</text>
</comment>
<dbReference type="EC" id="2.7.7.89" evidence="7"/>
<dbReference type="SUPFAM" id="SSF81301">
    <property type="entry name" value="Nucleotidyltransferase"/>
    <property type="match status" value="2"/>
</dbReference>
<feature type="domain" description="Glutamate-ammonia ligase adenylyltransferase repeated" evidence="8">
    <location>
        <begin position="589"/>
        <end position="843"/>
    </location>
</feature>
<reference evidence="10 11" key="1">
    <citation type="submission" date="2019-03" db="EMBL/GenBank/DDBJ databases">
        <title>Genomic Encyclopedia of Type Strains, Phase IV (KMG-IV): sequencing the most valuable type-strain genomes for metagenomic binning, comparative biology and taxonomic classification.</title>
        <authorList>
            <person name="Goeker M."/>
        </authorList>
    </citation>
    <scope>NUCLEOTIDE SEQUENCE [LARGE SCALE GENOMIC DNA]</scope>
    <source>
        <strain evidence="10 11">DSM 16380</strain>
    </source>
</reference>
<dbReference type="InterPro" id="IPR023057">
    <property type="entry name" value="GlnE"/>
</dbReference>
<dbReference type="PANTHER" id="PTHR30621">
    <property type="entry name" value="GLUTAMINE SYNTHETASE ADENYLYLTRANSFERASE"/>
    <property type="match status" value="1"/>
</dbReference>
<dbReference type="OrthoDB" id="9759366at2"/>